<dbReference type="Gene3D" id="3.20.20.150">
    <property type="entry name" value="Divalent-metal-dependent TIM barrel enzymes"/>
    <property type="match status" value="1"/>
</dbReference>
<dbReference type="RefSeq" id="WP_109322553.1">
    <property type="nucleotide sequence ID" value="NZ_CP029346.1"/>
</dbReference>
<dbReference type="OrthoDB" id="9798407at2"/>
<name>A0A2S2DUV3_9BACT</name>
<evidence type="ECO:0000313" key="3">
    <source>
        <dbReference type="EMBL" id="AWL08830.1"/>
    </source>
</evidence>
<dbReference type="InterPro" id="IPR013022">
    <property type="entry name" value="Xyl_isomerase-like_TIM-brl"/>
</dbReference>
<evidence type="ECO:0000256" key="1">
    <source>
        <dbReference type="SAM" id="SignalP"/>
    </source>
</evidence>
<dbReference type="EMBL" id="CP029346">
    <property type="protein sequence ID" value="AWL08830.1"/>
    <property type="molecule type" value="Genomic_DNA"/>
</dbReference>
<evidence type="ECO:0000313" key="4">
    <source>
        <dbReference type="Proteomes" id="UP000245468"/>
    </source>
</evidence>
<keyword evidence="1" id="KW-0732">Signal</keyword>
<dbReference type="Proteomes" id="UP000245468">
    <property type="component" value="Chromosome"/>
</dbReference>
<feature type="chain" id="PRO_5015620756" description="Xylose isomerase-like TIM barrel domain-containing protein" evidence="1">
    <location>
        <begin position="17"/>
        <end position="279"/>
    </location>
</feature>
<reference evidence="4" key="1">
    <citation type="submission" date="2018-05" db="EMBL/GenBank/DDBJ databases">
        <title>Pseudarcicella sp. HME7025 Genome sequencing and assembly.</title>
        <authorList>
            <person name="Kim H."/>
            <person name="Kang H."/>
            <person name="Joh K."/>
        </authorList>
    </citation>
    <scope>NUCLEOTIDE SEQUENCE [LARGE SCALE GENOMIC DNA]</scope>
    <source>
        <strain evidence="4">HME7025</strain>
    </source>
</reference>
<dbReference type="InterPro" id="IPR036237">
    <property type="entry name" value="Xyl_isomerase-like_sf"/>
</dbReference>
<dbReference type="PANTHER" id="PTHR12110:SF41">
    <property type="entry name" value="INOSOSE DEHYDRATASE"/>
    <property type="match status" value="1"/>
</dbReference>
<keyword evidence="4" id="KW-1185">Reference proteome</keyword>
<organism evidence="3 4">
    <name type="scientific">Aquirufa nivalisilvae</name>
    <dbReference type="NCBI Taxonomy" id="2516557"/>
    <lineage>
        <taxon>Bacteria</taxon>
        <taxon>Pseudomonadati</taxon>
        <taxon>Bacteroidota</taxon>
        <taxon>Cytophagia</taxon>
        <taxon>Cytophagales</taxon>
        <taxon>Flectobacillaceae</taxon>
        <taxon>Aquirufa</taxon>
    </lineage>
</organism>
<evidence type="ECO:0000259" key="2">
    <source>
        <dbReference type="Pfam" id="PF01261"/>
    </source>
</evidence>
<feature type="signal peptide" evidence="1">
    <location>
        <begin position="1"/>
        <end position="16"/>
    </location>
</feature>
<dbReference type="Pfam" id="PF01261">
    <property type="entry name" value="AP_endonuc_2"/>
    <property type="match status" value="1"/>
</dbReference>
<proteinExistence type="predicted"/>
<dbReference type="InterPro" id="IPR050312">
    <property type="entry name" value="IolE/XylAMocC-like"/>
</dbReference>
<dbReference type="AlphaFoldDB" id="A0A2S2DUV3"/>
<sequence>MKATLLLVLLPMLALAQKPMQINGKDIGMVSFTYRNSLSKDMAKTLDTLKNQGITDMEFSSLFGKTAQEVRSLLDERGMKCSSFGVGMADALNKTDQVGENAKILGASFVRVAWIPHTGPFTLELAQKTAQEFNQIGKALKEKYDLTFCYHNHGFEFEPYGEGTLFDYLVQNTDSKFVSYEMDILWTFFPGQNPATLLEKYGNRFKLMHLKDLKKGVQGNMSGGTSVENDVALGSGQLNIPEIMKAAKKAKIQHYYLEDESSRYPVQTRQSRTYLSNLK</sequence>
<gene>
    <name evidence="3" type="ORF">HME7025_00961</name>
</gene>
<feature type="domain" description="Xylose isomerase-like TIM barrel" evidence="2">
    <location>
        <begin position="54"/>
        <end position="257"/>
    </location>
</feature>
<accession>A0A2S2DUV3</accession>
<dbReference type="PANTHER" id="PTHR12110">
    <property type="entry name" value="HYDROXYPYRUVATE ISOMERASE"/>
    <property type="match status" value="1"/>
</dbReference>
<protein>
    <recommendedName>
        <fullName evidence="2">Xylose isomerase-like TIM barrel domain-containing protein</fullName>
    </recommendedName>
</protein>
<dbReference type="SUPFAM" id="SSF51658">
    <property type="entry name" value="Xylose isomerase-like"/>
    <property type="match status" value="1"/>
</dbReference>
<dbReference type="KEGG" id="psez:HME7025_00961"/>